<dbReference type="Proteomes" id="UP001186974">
    <property type="component" value="Unassembled WGS sequence"/>
</dbReference>
<dbReference type="EMBL" id="JAWDJW010007291">
    <property type="protein sequence ID" value="KAK3062434.1"/>
    <property type="molecule type" value="Genomic_DNA"/>
</dbReference>
<gene>
    <name evidence="1" type="ORF">LTS18_004058</name>
</gene>
<proteinExistence type="predicted"/>
<reference evidence="1" key="1">
    <citation type="submission" date="2024-09" db="EMBL/GenBank/DDBJ databases">
        <title>Black Yeasts Isolated from many extreme environments.</title>
        <authorList>
            <person name="Coleine C."/>
            <person name="Stajich J.E."/>
            <person name="Selbmann L."/>
        </authorList>
    </citation>
    <scope>NUCLEOTIDE SEQUENCE</scope>
    <source>
        <strain evidence="1">CCFEE 5737</strain>
    </source>
</reference>
<accession>A0ACC3D600</accession>
<evidence type="ECO:0000313" key="1">
    <source>
        <dbReference type="EMBL" id="KAK3062434.1"/>
    </source>
</evidence>
<evidence type="ECO:0000313" key="2">
    <source>
        <dbReference type="Proteomes" id="UP001186974"/>
    </source>
</evidence>
<organism evidence="1 2">
    <name type="scientific">Coniosporium uncinatum</name>
    <dbReference type="NCBI Taxonomy" id="93489"/>
    <lineage>
        <taxon>Eukaryota</taxon>
        <taxon>Fungi</taxon>
        <taxon>Dikarya</taxon>
        <taxon>Ascomycota</taxon>
        <taxon>Pezizomycotina</taxon>
        <taxon>Dothideomycetes</taxon>
        <taxon>Dothideomycetes incertae sedis</taxon>
        <taxon>Coniosporium</taxon>
    </lineage>
</organism>
<sequence length="159" mass="18376">MPRRDLTKSLEAVQRLFNVEPEPEPAPSQLEPRGGSPERTEPRHPVRLFVGRTTAHSHQVLRELSDEILELRRDLRRKDELITGHRAYIDLLERTIGDKDLLPGTTWCLETESTNELQRQPDVSGVRAAGPAMRRKPFEVRRLILVERQLCHDYANVTE</sequence>
<comment type="caution">
    <text evidence="1">The sequence shown here is derived from an EMBL/GenBank/DDBJ whole genome shotgun (WGS) entry which is preliminary data.</text>
</comment>
<keyword evidence="2" id="KW-1185">Reference proteome</keyword>
<protein>
    <submittedName>
        <fullName evidence="1">Uncharacterized protein</fullName>
    </submittedName>
</protein>
<name>A0ACC3D600_9PEZI</name>